<evidence type="ECO:0000313" key="3">
    <source>
        <dbReference type="Proteomes" id="UP001161391"/>
    </source>
</evidence>
<organism evidence="2 3">
    <name type="scientific">Algimonas ampicilliniresistens</name>
    <dbReference type="NCBI Taxonomy" id="1298735"/>
    <lineage>
        <taxon>Bacteria</taxon>
        <taxon>Pseudomonadati</taxon>
        <taxon>Pseudomonadota</taxon>
        <taxon>Alphaproteobacteria</taxon>
        <taxon>Maricaulales</taxon>
        <taxon>Robiginitomaculaceae</taxon>
        <taxon>Algimonas</taxon>
    </lineage>
</organism>
<sequence>MDDASGTRPNSAADVIDSTPLMGADHITSREQLIGMLGEAAEVEHTLMCTYLYAAFSLKTEESDGLTKPQREAVSRWRASIIRVAVEEMGHLAIVANLSVAIGGPAHFNRLNFPIEPGPLPANMSVRLAPFTMDTLQHFIFLERPRESDEPDGDMFISTRNYERGPLEQSRLMPTTYDYETVGDLYESIYKSMETLCERYGASHLFVGDRSRQIGSEITPLPGLMTIDSVQDARRAINVIVEQGEGAAACDGQGHFARFRAIRDEWKELLADDPDFVPARPVADNPVMRRPPTPDGKVWITHSDGVRVLDYVNALYVQQLRLLSQAFGRPGEAYEKQVLVNAATDLMYAMTPAAEALTTYPAQDDMGAGSACNAGMTFAMVRGMSPLPIGTEWQVLNCRFNELVEEGARLRGLHNKVDRSLDMLAGVAATFARHVERICSDPESECD</sequence>
<dbReference type="Pfam" id="PF12902">
    <property type="entry name" value="Ferritin-like"/>
    <property type="match status" value="1"/>
</dbReference>
<proteinExistence type="predicted"/>
<evidence type="ECO:0000259" key="1">
    <source>
        <dbReference type="Pfam" id="PF12902"/>
    </source>
</evidence>
<dbReference type="Gene3D" id="1.20.1260.10">
    <property type="match status" value="1"/>
</dbReference>
<keyword evidence="3" id="KW-1185">Reference proteome</keyword>
<gene>
    <name evidence="2" type="ORF">GCM10007853_21950</name>
</gene>
<name>A0ABQ5VCK6_9PROT</name>
<dbReference type="Proteomes" id="UP001161391">
    <property type="component" value="Unassembled WGS sequence"/>
</dbReference>
<accession>A0ABQ5VCK6</accession>
<reference evidence="2" key="2">
    <citation type="submission" date="2023-01" db="EMBL/GenBank/DDBJ databases">
        <title>Draft genome sequence of Algimonas ampicilliniresistens strain NBRC 108219.</title>
        <authorList>
            <person name="Sun Q."/>
            <person name="Mori K."/>
        </authorList>
    </citation>
    <scope>NUCLEOTIDE SEQUENCE</scope>
    <source>
        <strain evidence="2">NBRC 108219</strain>
    </source>
</reference>
<comment type="caution">
    <text evidence="2">The sequence shown here is derived from an EMBL/GenBank/DDBJ whole genome shotgun (WGS) entry which is preliminary data.</text>
</comment>
<dbReference type="EMBL" id="BSNK01000002">
    <property type="protein sequence ID" value="GLQ24321.1"/>
    <property type="molecule type" value="Genomic_DNA"/>
</dbReference>
<dbReference type="InterPro" id="IPR012347">
    <property type="entry name" value="Ferritin-like"/>
</dbReference>
<reference evidence="2" key="1">
    <citation type="journal article" date="2014" name="Int. J. Syst. Evol. Microbiol.">
        <title>Complete genome of a new Firmicutes species belonging to the dominant human colonic microbiota ('Ruminococcus bicirculans') reveals two chromosomes and a selective capacity to utilize plant glucans.</title>
        <authorList>
            <consortium name="NISC Comparative Sequencing Program"/>
            <person name="Wegmann U."/>
            <person name="Louis P."/>
            <person name="Goesmann A."/>
            <person name="Henrissat B."/>
            <person name="Duncan S.H."/>
            <person name="Flint H.J."/>
        </authorList>
    </citation>
    <scope>NUCLEOTIDE SEQUENCE</scope>
    <source>
        <strain evidence="2">NBRC 108219</strain>
    </source>
</reference>
<protein>
    <recommendedName>
        <fullName evidence="1">Iminophenyl-pyruvate dimer synthase domain-containing protein</fullName>
    </recommendedName>
</protein>
<dbReference type="InterPro" id="IPR026820">
    <property type="entry name" value="VioB/RebD_dom"/>
</dbReference>
<evidence type="ECO:0000313" key="2">
    <source>
        <dbReference type="EMBL" id="GLQ24321.1"/>
    </source>
</evidence>
<feature type="domain" description="Iminophenyl-pyruvate dimer synthase" evidence="1">
    <location>
        <begin position="38"/>
        <end position="263"/>
    </location>
</feature>
<dbReference type="RefSeq" id="WP_284390606.1">
    <property type="nucleotide sequence ID" value="NZ_BSNK01000002.1"/>
</dbReference>
<dbReference type="PANTHER" id="PTHR34400">
    <property type="match status" value="1"/>
</dbReference>
<dbReference type="PANTHER" id="PTHR34400:SF4">
    <property type="entry name" value="MEMBRANE PROTEIN"/>
    <property type="match status" value="1"/>
</dbReference>